<sequence length="470" mass="51165">MAGAVYIATDDLGKFDWNDVPVCAQACMLNTERGYWHKRCSRDDGTCCPETKPDGVSHTHIWGCVWRSCEKESGGAQKAAEVFMRGCASKGYPLSANFTLNVPSTIAGDHFPVQYQYKDFSAPAEVTPISGLYGGGTLLAWAIAMVAAAFSGIRPSSRKRRRQSPAPFGGHWQWVSQWVWHLRRDAELIIALALPCVAAGDIKLRWERLDFSQIFGYSDPSFVPASDGDFLAPDILTIRAAIVIINHFLISILPMIIAPLVAASFSPSPSGLVRHLVRTLLILATMIWCLTITKPLFCQASPAGYSWPGGCRMTNIVISEMASKSNMVPGVGCGNNEPPALFMGGMGLFSFIIAFGIIAAGTPTGHLLMVFLAIILLSVLIFLIWYPIVVMMGYFFDIFFGALVVPCWYLTTQGRQCSFGPSNMIAFNDLDQVFALAIGLCAGLASIWDSIAEYRGTFRGDAVPPDNAMP</sequence>
<keyword evidence="1" id="KW-0812">Transmembrane</keyword>
<name>A0AAJ0MAF4_9PEZI</name>
<reference evidence="2" key="1">
    <citation type="journal article" date="2023" name="Mol. Phylogenet. Evol.">
        <title>Genome-scale phylogeny and comparative genomics of the fungal order Sordariales.</title>
        <authorList>
            <person name="Hensen N."/>
            <person name="Bonometti L."/>
            <person name="Westerberg I."/>
            <person name="Brannstrom I.O."/>
            <person name="Guillou S."/>
            <person name="Cros-Aarteil S."/>
            <person name="Calhoun S."/>
            <person name="Haridas S."/>
            <person name="Kuo A."/>
            <person name="Mondo S."/>
            <person name="Pangilinan J."/>
            <person name="Riley R."/>
            <person name="LaButti K."/>
            <person name="Andreopoulos B."/>
            <person name="Lipzen A."/>
            <person name="Chen C."/>
            <person name="Yan M."/>
            <person name="Daum C."/>
            <person name="Ng V."/>
            <person name="Clum A."/>
            <person name="Steindorff A."/>
            <person name="Ohm R.A."/>
            <person name="Martin F."/>
            <person name="Silar P."/>
            <person name="Natvig D.O."/>
            <person name="Lalanne C."/>
            <person name="Gautier V."/>
            <person name="Ament-Velasquez S.L."/>
            <person name="Kruys A."/>
            <person name="Hutchinson M.I."/>
            <person name="Powell A.J."/>
            <person name="Barry K."/>
            <person name="Miller A.N."/>
            <person name="Grigoriev I.V."/>
            <person name="Debuchy R."/>
            <person name="Gladieux P."/>
            <person name="Hiltunen Thoren M."/>
            <person name="Johannesson H."/>
        </authorList>
    </citation>
    <scope>NUCLEOTIDE SEQUENCE</scope>
    <source>
        <strain evidence="2">CBS 955.72</strain>
    </source>
</reference>
<evidence type="ECO:0000313" key="3">
    <source>
        <dbReference type="Proteomes" id="UP001275084"/>
    </source>
</evidence>
<organism evidence="2 3">
    <name type="scientific">Lasiosphaeria hispida</name>
    <dbReference type="NCBI Taxonomy" id="260671"/>
    <lineage>
        <taxon>Eukaryota</taxon>
        <taxon>Fungi</taxon>
        <taxon>Dikarya</taxon>
        <taxon>Ascomycota</taxon>
        <taxon>Pezizomycotina</taxon>
        <taxon>Sordariomycetes</taxon>
        <taxon>Sordariomycetidae</taxon>
        <taxon>Sordariales</taxon>
        <taxon>Lasiosphaeriaceae</taxon>
        <taxon>Lasiosphaeria</taxon>
    </lineage>
</organism>
<feature type="transmembrane region" description="Helical" evidence="1">
    <location>
        <begin position="240"/>
        <end position="263"/>
    </location>
</feature>
<accession>A0AAJ0MAF4</accession>
<proteinExistence type="predicted"/>
<keyword evidence="1" id="KW-0472">Membrane</keyword>
<keyword evidence="1" id="KW-1133">Transmembrane helix</keyword>
<feature type="transmembrane region" description="Helical" evidence="1">
    <location>
        <begin position="132"/>
        <end position="153"/>
    </location>
</feature>
<gene>
    <name evidence="2" type="ORF">B0T25DRAFT_264202</name>
</gene>
<reference evidence="2" key="2">
    <citation type="submission" date="2023-06" db="EMBL/GenBank/DDBJ databases">
        <authorList>
            <consortium name="Lawrence Berkeley National Laboratory"/>
            <person name="Haridas S."/>
            <person name="Hensen N."/>
            <person name="Bonometti L."/>
            <person name="Westerberg I."/>
            <person name="Brannstrom I.O."/>
            <person name="Guillou S."/>
            <person name="Cros-Aarteil S."/>
            <person name="Calhoun S."/>
            <person name="Kuo A."/>
            <person name="Mondo S."/>
            <person name="Pangilinan J."/>
            <person name="Riley R."/>
            <person name="Labutti K."/>
            <person name="Andreopoulos B."/>
            <person name="Lipzen A."/>
            <person name="Chen C."/>
            <person name="Yanf M."/>
            <person name="Daum C."/>
            <person name="Ng V."/>
            <person name="Clum A."/>
            <person name="Steindorff A."/>
            <person name="Ohm R."/>
            <person name="Martin F."/>
            <person name="Silar P."/>
            <person name="Natvig D."/>
            <person name="Lalanne C."/>
            <person name="Gautier V."/>
            <person name="Ament-Velasquez S.L."/>
            <person name="Kruys A."/>
            <person name="Hutchinson M.I."/>
            <person name="Powell A.J."/>
            <person name="Barry K."/>
            <person name="Miller A.N."/>
            <person name="Grigoriev I.V."/>
            <person name="Debuchy R."/>
            <person name="Gladieux P."/>
            <person name="Thoren M.H."/>
            <person name="Johannesson H."/>
        </authorList>
    </citation>
    <scope>NUCLEOTIDE SEQUENCE</scope>
    <source>
        <strain evidence="2">CBS 955.72</strain>
    </source>
</reference>
<feature type="transmembrane region" description="Helical" evidence="1">
    <location>
        <begin position="340"/>
        <end position="360"/>
    </location>
</feature>
<feature type="transmembrane region" description="Helical" evidence="1">
    <location>
        <begin position="394"/>
        <end position="412"/>
    </location>
</feature>
<protein>
    <submittedName>
        <fullName evidence="2">Uncharacterized protein</fullName>
    </submittedName>
</protein>
<dbReference type="EMBL" id="JAUIQD010000006">
    <property type="protein sequence ID" value="KAK3345799.1"/>
    <property type="molecule type" value="Genomic_DNA"/>
</dbReference>
<evidence type="ECO:0000256" key="1">
    <source>
        <dbReference type="SAM" id="Phobius"/>
    </source>
</evidence>
<keyword evidence="3" id="KW-1185">Reference proteome</keyword>
<feature type="transmembrane region" description="Helical" evidence="1">
    <location>
        <begin position="367"/>
        <end position="388"/>
    </location>
</feature>
<comment type="caution">
    <text evidence="2">The sequence shown here is derived from an EMBL/GenBank/DDBJ whole genome shotgun (WGS) entry which is preliminary data.</text>
</comment>
<feature type="transmembrane region" description="Helical" evidence="1">
    <location>
        <begin position="433"/>
        <end position="451"/>
    </location>
</feature>
<dbReference type="AlphaFoldDB" id="A0AAJ0MAF4"/>
<evidence type="ECO:0000313" key="2">
    <source>
        <dbReference type="EMBL" id="KAK3345799.1"/>
    </source>
</evidence>
<dbReference type="Proteomes" id="UP001275084">
    <property type="component" value="Unassembled WGS sequence"/>
</dbReference>